<dbReference type="SMART" id="SM00248">
    <property type="entry name" value="ANK"/>
    <property type="match status" value="4"/>
</dbReference>
<dbReference type="Pfam" id="PF12796">
    <property type="entry name" value="Ank_2"/>
    <property type="match status" value="1"/>
</dbReference>
<evidence type="ECO:0008006" key="3">
    <source>
        <dbReference type="Google" id="ProtNLM"/>
    </source>
</evidence>
<evidence type="ECO:0000313" key="2">
    <source>
        <dbReference type="Proteomes" id="UP000001396"/>
    </source>
</evidence>
<dbReference type="OMA" id="AREPACC"/>
<proteinExistence type="predicted"/>
<reference evidence="1 2" key="1">
    <citation type="journal article" date="2011" name="Genome Res.">
        <title>Phylogeny-wide analysis of social amoeba genomes highlights ancient origins for complex intercellular communication.</title>
        <authorList>
            <person name="Heidel A.J."/>
            <person name="Lawal H.M."/>
            <person name="Felder M."/>
            <person name="Schilde C."/>
            <person name="Helps N.R."/>
            <person name="Tunggal B."/>
            <person name="Rivero F."/>
            <person name="John U."/>
            <person name="Schleicher M."/>
            <person name="Eichinger L."/>
            <person name="Platzer M."/>
            <person name="Noegel A.A."/>
            <person name="Schaap P."/>
            <person name="Gloeckner G."/>
        </authorList>
    </citation>
    <scope>NUCLEOTIDE SEQUENCE [LARGE SCALE GENOMIC DNA]</scope>
    <source>
        <strain evidence="2">ATCC 26659 / Pp 5 / PN500</strain>
    </source>
</reference>
<dbReference type="RefSeq" id="XP_020432968.1">
    <property type="nucleotide sequence ID" value="XM_020577294.1"/>
</dbReference>
<organism evidence="1 2">
    <name type="scientific">Heterostelium pallidum (strain ATCC 26659 / Pp 5 / PN500)</name>
    <name type="common">Cellular slime mold</name>
    <name type="synonym">Polysphondylium pallidum</name>
    <dbReference type="NCBI Taxonomy" id="670386"/>
    <lineage>
        <taxon>Eukaryota</taxon>
        <taxon>Amoebozoa</taxon>
        <taxon>Evosea</taxon>
        <taxon>Eumycetozoa</taxon>
        <taxon>Dictyostelia</taxon>
        <taxon>Acytosteliales</taxon>
        <taxon>Acytosteliaceae</taxon>
        <taxon>Heterostelium</taxon>
    </lineage>
</organism>
<dbReference type="InterPro" id="IPR036770">
    <property type="entry name" value="Ankyrin_rpt-contain_sf"/>
</dbReference>
<name>D3BD57_HETP5</name>
<dbReference type="InterPro" id="IPR002110">
    <property type="entry name" value="Ankyrin_rpt"/>
</dbReference>
<dbReference type="Proteomes" id="UP000001396">
    <property type="component" value="Unassembled WGS sequence"/>
</dbReference>
<dbReference type="Gene3D" id="1.25.40.20">
    <property type="entry name" value="Ankyrin repeat-containing domain"/>
    <property type="match status" value="3"/>
</dbReference>
<dbReference type="AlphaFoldDB" id="D3BD57"/>
<evidence type="ECO:0000313" key="1">
    <source>
        <dbReference type="EMBL" id="EFA80849.1"/>
    </source>
</evidence>
<dbReference type="InParanoid" id="D3BD57"/>
<dbReference type="Pfam" id="PF13637">
    <property type="entry name" value="Ank_4"/>
    <property type="match status" value="1"/>
</dbReference>
<comment type="caution">
    <text evidence="1">The sequence shown here is derived from an EMBL/GenBank/DDBJ whole genome shotgun (WGS) entry which is preliminary data.</text>
</comment>
<dbReference type="GeneID" id="31361919"/>
<dbReference type="PANTHER" id="PTHR46586:SF3">
    <property type="entry name" value="ANKYRIN REPEAT-CONTAINING PROTEIN"/>
    <property type="match status" value="1"/>
</dbReference>
<dbReference type="InterPro" id="IPR052050">
    <property type="entry name" value="SecEffector_AnkRepeat"/>
</dbReference>
<sequence length="420" mass="47602">MLEFSINKAVESGSIEVLQFILTRPDQITRMYEDLWSIAAEHGHLEVLKWMKDNLPTKLCTPRAIDRAIENGNMELVDWMLSNQEEAGCTAAGYGFAIKNNDLAMLKYLHKKCPLLIEEKDFEFAISKNFLPLVEWIVRNVGTCNFRNAIDIAAYNNNFEIVKILHECGLRCTTRAMNCAAKGNLDLLKFFHQNRSEGCTSLAMHNAAINGQLKIVEFLHANRTEGCRENTLDETAGAGHLDVVQWFHRNKKNLNSNMAIELASAGGHLDVVQWLTKNRTEPCTYLALNKAISNGHLNVSQYLYEEHNLQCDKLYIFEAMSKLHFPVVEWAITTFKLQLSTFIGFAKTSQNTRALTALEKLKPKPEEAPTTPGLPPPELDNTNKIEMLHVLSISIFKESIHFSDKGNYHLELESSSIKLF</sequence>
<gene>
    <name evidence="1" type="ORF">PPL_06437</name>
</gene>
<dbReference type="SUPFAM" id="SSF48403">
    <property type="entry name" value="Ankyrin repeat"/>
    <property type="match status" value="1"/>
</dbReference>
<dbReference type="PANTHER" id="PTHR46586">
    <property type="entry name" value="ANKYRIN REPEAT-CONTAINING PROTEIN"/>
    <property type="match status" value="1"/>
</dbReference>
<keyword evidence="2" id="KW-1185">Reference proteome</keyword>
<accession>D3BD57</accession>
<protein>
    <recommendedName>
        <fullName evidence="3">Ankyrin repeat protein</fullName>
    </recommendedName>
</protein>
<dbReference type="EMBL" id="ADBJ01000028">
    <property type="protein sequence ID" value="EFA80849.1"/>
    <property type="molecule type" value="Genomic_DNA"/>
</dbReference>